<dbReference type="GO" id="GO:0004109">
    <property type="term" value="F:coproporphyrinogen oxidase activity"/>
    <property type="evidence" value="ECO:0007669"/>
    <property type="project" value="InterPro"/>
</dbReference>
<keyword evidence="12 14" id="KW-0627">Porphyrin biosynthesis</keyword>
<dbReference type="InterPro" id="IPR058240">
    <property type="entry name" value="rSAM_sf"/>
</dbReference>
<feature type="binding site" evidence="16">
    <location>
        <position position="86"/>
    </location>
    <ligand>
        <name>[4Fe-4S] cluster</name>
        <dbReference type="ChEBI" id="CHEBI:49883"/>
        <note>4Fe-4S-S-AdoMet</note>
    </ligand>
</feature>
<evidence type="ECO:0000256" key="2">
    <source>
        <dbReference type="ARBA" id="ARBA00004785"/>
    </source>
</evidence>
<dbReference type="Gene3D" id="1.10.10.920">
    <property type="match status" value="1"/>
</dbReference>
<comment type="cofactor">
    <cofactor evidence="14 16">
        <name>[4Fe-4S] cluster</name>
        <dbReference type="ChEBI" id="CHEBI:49883"/>
    </cofactor>
    <text evidence="14 16">Binds 1 [4Fe-4S] cluster. The cluster is coordinated with 3 cysteines and an exchangeable S-adenosyl-L-methionine.</text>
</comment>
<feature type="binding site" evidence="15">
    <location>
        <position position="163"/>
    </location>
    <ligand>
        <name>S-adenosyl-L-methionine</name>
        <dbReference type="ChEBI" id="CHEBI:59789"/>
        <label>1</label>
    </ligand>
</feature>
<organism evidence="18 19">
    <name type="scientific">Yoonia maricola</name>
    <dbReference type="NCBI Taxonomy" id="420999"/>
    <lineage>
        <taxon>Bacteria</taxon>
        <taxon>Pseudomonadati</taxon>
        <taxon>Pseudomonadota</taxon>
        <taxon>Alphaproteobacteria</taxon>
        <taxon>Rhodobacterales</taxon>
        <taxon>Paracoccaceae</taxon>
        <taxon>Yoonia</taxon>
    </lineage>
</organism>
<evidence type="ECO:0000256" key="15">
    <source>
        <dbReference type="PIRSR" id="PIRSR000167-1"/>
    </source>
</evidence>
<keyword evidence="11 14" id="KW-0411">Iron-sulfur</keyword>
<gene>
    <name evidence="18" type="ORF">BC777_0562</name>
</gene>
<evidence type="ECO:0000256" key="11">
    <source>
        <dbReference type="ARBA" id="ARBA00023014"/>
    </source>
</evidence>
<comment type="pathway">
    <text evidence="2 14">Porphyrin-containing compound metabolism; protoporphyrin-IX biosynthesis; protoporphyrinogen-IX from coproporphyrinogen-III (AdoMet route): step 1/1.</text>
</comment>
<dbReference type="AlphaFoldDB" id="A0A2M8WLC3"/>
<comment type="similarity">
    <text evidence="3 14">Belongs to the anaerobic coproporphyrinogen-III oxidase family.</text>
</comment>
<evidence type="ECO:0000313" key="19">
    <source>
        <dbReference type="Proteomes" id="UP000228531"/>
    </source>
</evidence>
<dbReference type="PANTHER" id="PTHR13932:SF6">
    <property type="entry name" value="OXYGEN-INDEPENDENT COPROPORPHYRINOGEN III OXIDASE"/>
    <property type="match status" value="1"/>
</dbReference>
<dbReference type="SUPFAM" id="SSF102114">
    <property type="entry name" value="Radical SAM enzymes"/>
    <property type="match status" value="1"/>
</dbReference>
<feature type="binding site" evidence="15">
    <location>
        <begin position="85"/>
        <end position="87"/>
    </location>
    <ligand>
        <name>S-adenosyl-L-methionine</name>
        <dbReference type="ChEBI" id="CHEBI:59789"/>
        <label>2</label>
    </ligand>
</feature>
<evidence type="ECO:0000256" key="9">
    <source>
        <dbReference type="ARBA" id="ARBA00023002"/>
    </source>
</evidence>
<dbReference type="PROSITE" id="PS51918">
    <property type="entry name" value="RADICAL_SAM"/>
    <property type="match status" value="1"/>
</dbReference>
<dbReference type="InterPro" id="IPR013785">
    <property type="entry name" value="Aldolase_TIM"/>
</dbReference>
<evidence type="ECO:0000256" key="10">
    <source>
        <dbReference type="ARBA" id="ARBA00023004"/>
    </source>
</evidence>
<name>A0A2M8WLC3_9RHOB</name>
<evidence type="ECO:0000256" key="13">
    <source>
        <dbReference type="ARBA" id="ARBA00048321"/>
    </source>
</evidence>
<dbReference type="PANTHER" id="PTHR13932">
    <property type="entry name" value="COPROPORPHYRINIGEN III OXIDASE"/>
    <property type="match status" value="1"/>
</dbReference>
<keyword evidence="9 14" id="KW-0560">Oxidoreductase</keyword>
<dbReference type="Gene3D" id="3.20.20.70">
    <property type="entry name" value="Aldolase class I"/>
    <property type="match status" value="1"/>
</dbReference>
<feature type="binding site" evidence="15">
    <location>
        <position position="190"/>
    </location>
    <ligand>
        <name>S-adenosyl-L-methionine</name>
        <dbReference type="ChEBI" id="CHEBI:59789"/>
        <label>2</label>
    </ligand>
</feature>
<accession>A0A2M8WLC3</accession>
<feature type="binding site" evidence="15">
    <location>
        <position position="130"/>
    </location>
    <ligand>
        <name>S-adenosyl-L-methionine</name>
        <dbReference type="ChEBI" id="CHEBI:59789"/>
        <label>1</label>
    </ligand>
</feature>
<evidence type="ECO:0000256" key="7">
    <source>
        <dbReference type="ARBA" id="ARBA00022691"/>
    </source>
</evidence>
<feature type="binding site" evidence="15">
    <location>
        <position position="202"/>
    </location>
    <ligand>
        <name>S-adenosyl-L-methionine</name>
        <dbReference type="ChEBI" id="CHEBI:59789"/>
        <label>2</label>
    </ligand>
</feature>
<feature type="binding site" evidence="16">
    <location>
        <position position="79"/>
    </location>
    <ligand>
        <name>[4Fe-4S] cluster</name>
        <dbReference type="ChEBI" id="CHEBI:49883"/>
        <note>4Fe-4S-S-AdoMet</note>
    </ligand>
</feature>
<evidence type="ECO:0000256" key="12">
    <source>
        <dbReference type="ARBA" id="ARBA00023244"/>
    </source>
</evidence>
<comment type="catalytic activity">
    <reaction evidence="13 14">
        <text>coproporphyrinogen III + 2 S-adenosyl-L-methionine = protoporphyrinogen IX + 2 5'-deoxyadenosine + 2 L-methionine + 2 CO2</text>
        <dbReference type="Rhea" id="RHEA:15425"/>
        <dbReference type="ChEBI" id="CHEBI:16526"/>
        <dbReference type="ChEBI" id="CHEBI:17319"/>
        <dbReference type="ChEBI" id="CHEBI:57307"/>
        <dbReference type="ChEBI" id="CHEBI:57309"/>
        <dbReference type="ChEBI" id="CHEBI:57844"/>
        <dbReference type="ChEBI" id="CHEBI:59789"/>
        <dbReference type="EC" id="1.3.98.3"/>
    </reaction>
</comment>
<dbReference type="SFLD" id="SFLDS00029">
    <property type="entry name" value="Radical_SAM"/>
    <property type="match status" value="1"/>
</dbReference>
<evidence type="ECO:0000259" key="17">
    <source>
        <dbReference type="PROSITE" id="PS51918"/>
    </source>
</evidence>
<keyword evidence="5 14" id="KW-0004">4Fe-4S</keyword>
<dbReference type="SFLD" id="SFLDG01065">
    <property type="entry name" value="anaerobic_coproporphyrinogen-I"/>
    <property type="match status" value="1"/>
</dbReference>
<feature type="binding site" evidence="15">
    <location>
        <position position="347"/>
    </location>
    <ligand>
        <name>S-adenosyl-L-methionine</name>
        <dbReference type="ChEBI" id="CHEBI:59789"/>
        <label>1</label>
    </ligand>
</feature>
<evidence type="ECO:0000313" key="18">
    <source>
        <dbReference type="EMBL" id="PJI91727.1"/>
    </source>
</evidence>
<feature type="domain" description="Radical SAM core" evidence="17">
    <location>
        <begin position="64"/>
        <end position="298"/>
    </location>
</feature>
<dbReference type="EMBL" id="PGTY01000001">
    <property type="protein sequence ID" value="PJI91727.1"/>
    <property type="molecule type" value="Genomic_DNA"/>
</dbReference>
<evidence type="ECO:0000256" key="4">
    <source>
        <dbReference type="ARBA" id="ARBA00011245"/>
    </source>
</evidence>
<dbReference type="GO" id="GO:0051539">
    <property type="term" value="F:4 iron, 4 sulfur cluster binding"/>
    <property type="evidence" value="ECO:0007669"/>
    <property type="project" value="UniProtKB-KW"/>
</dbReference>
<keyword evidence="6 14" id="KW-0963">Cytoplasm</keyword>
<protein>
    <recommendedName>
        <fullName evidence="14">Coproporphyrinogen-III oxidase</fullName>
        <ecNumber evidence="14">1.3.98.3</ecNumber>
    </recommendedName>
</protein>
<dbReference type="EC" id="1.3.98.3" evidence="14"/>
<proteinExistence type="inferred from homology"/>
<dbReference type="PIRSF" id="PIRSF000167">
    <property type="entry name" value="HemN"/>
    <property type="match status" value="1"/>
</dbReference>
<dbReference type="UniPathway" id="UPA00251">
    <property type="reaction ID" value="UER00323"/>
</dbReference>
<dbReference type="Proteomes" id="UP000228531">
    <property type="component" value="Unassembled WGS sequence"/>
</dbReference>
<dbReference type="InterPro" id="IPR034505">
    <property type="entry name" value="Coproporphyrinogen-III_oxidase"/>
</dbReference>
<comment type="subcellular location">
    <subcellularLocation>
        <location evidence="1 14">Cytoplasm</location>
    </subcellularLocation>
</comment>
<feature type="binding site" evidence="16">
    <location>
        <position position="83"/>
    </location>
    <ligand>
        <name>[4Fe-4S] cluster</name>
        <dbReference type="ChEBI" id="CHEBI:49883"/>
        <note>4Fe-4S-S-AdoMet</note>
    </ligand>
</feature>
<keyword evidence="10 14" id="KW-0408">Iron</keyword>
<reference evidence="18 19" key="1">
    <citation type="submission" date="2017-11" db="EMBL/GenBank/DDBJ databases">
        <title>Genomic Encyclopedia of Archaeal and Bacterial Type Strains, Phase II (KMG-II): From Individual Species to Whole Genera.</title>
        <authorList>
            <person name="Goeker M."/>
        </authorList>
    </citation>
    <scope>NUCLEOTIDE SEQUENCE [LARGE SCALE GENOMIC DNA]</scope>
    <source>
        <strain evidence="18 19">DSM 29128</strain>
    </source>
</reference>
<evidence type="ECO:0000256" key="16">
    <source>
        <dbReference type="PIRSR" id="PIRSR000167-2"/>
    </source>
</evidence>
<dbReference type="SMART" id="SM00729">
    <property type="entry name" value="Elp3"/>
    <property type="match status" value="1"/>
</dbReference>
<keyword evidence="8 14" id="KW-0479">Metal-binding</keyword>
<dbReference type="InterPro" id="IPR007197">
    <property type="entry name" value="rSAM"/>
</dbReference>
<keyword evidence="7 14" id="KW-0949">S-adenosyl-L-methionine</keyword>
<evidence type="ECO:0000256" key="8">
    <source>
        <dbReference type="ARBA" id="ARBA00022723"/>
    </source>
</evidence>
<dbReference type="GO" id="GO:0005737">
    <property type="term" value="C:cytoplasm"/>
    <property type="evidence" value="ECO:0007669"/>
    <property type="project" value="UniProtKB-SubCell"/>
</dbReference>
<keyword evidence="19" id="KW-1185">Reference proteome</keyword>
<evidence type="ECO:0000256" key="14">
    <source>
        <dbReference type="PIRNR" id="PIRNR000167"/>
    </source>
</evidence>
<feature type="binding site" evidence="15">
    <location>
        <position position="261"/>
    </location>
    <ligand>
        <name>S-adenosyl-L-methionine</name>
        <dbReference type="ChEBI" id="CHEBI:59789"/>
        <label>2</label>
    </ligand>
</feature>
<dbReference type="Pfam" id="PF04055">
    <property type="entry name" value="Radical_SAM"/>
    <property type="match status" value="1"/>
</dbReference>
<evidence type="ECO:0000256" key="3">
    <source>
        <dbReference type="ARBA" id="ARBA00005493"/>
    </source>
</evidence>
<feature type="binding site" evidence="15">
    <location>
        <position position="73"/>
    </location>
    <ligand>
        <name>S-adenosyl-L-methionine</name>
        <dbReference type="ChEBI" id="CHEBI:59789"/>
        <label>1</label>
    </ligand>
</feature>
<evidence type="ECO:0000256" key="5">
    <source>
        <dbReference type="ARBA" id="ARBA00022485"/>
    </source>
</evidence>
<sequence>MHHLIWRNKTDGLFWHSSVMEHIDHLRRMGLFDARVPRYTSYPPATAFCPQTEETFQVSCLKSLDPATPVSVYIHIPFCERLCWFCACRTQGTTTLKPVANYLRVVKEELALLRATLPAGVRMGQMHWGGGTPTILPPDMIRDLAQAIQDVIPPAPDFSFSVEIDPTLVDDDKIAVLADVGMTRASIGIQDFAVDVQQAIGREQSFATTLACVDSLRAAGITSLNADLVYGLPHQTPAKLANTIAKVHALDPDRIALFGYAHVPTFSKRQKLIPDDALPGEEQRYHLAQQAAVAFTSSGYQAIGIDHFGKPGDNLTIAANSGHLRRNFQGYTDDTCPTLVGIGASSISQFAQGYVQNAAATAAYVERVEAGKLPGHRGYQMTAKDRLRAAAINMLMCDFEIDLQKLDAHADARDLLPIHNAILEEFAGYVTATGQGLRITPAGRPLTRIVAQRYDSFGDIAAQYSQAS</sequence>
<dbReference type="NCBIfam" id="TIGR00538">
    <property type="entry name" value="hemN"/>
    <property type="match status" value="1"/>
</dbReference>
<evidence type="ECO:0000256" key="6">
    <source>
        <dbReference type="ARBA" id="ARBA00022490"/>
    </source>
</evidence>
<dbReference type="InterPro" id="IPR006638">
    <property type="entry name" value="Elp3/MiaA/NifB-like_rSAM"/>
</dbReference>
<dbReference type="GO" id="GO:0046872">
    <property type="term" value="F:metal ion binding"/>
    <property type="evidence" value="ECO:0007669"/>
    <property type="project" value="UniProtKB-KW"/>
</dbReference>
<evidence type="ECO:0000256" key="1">
    <source>
        <dbReference type="ARBA" id="ARBA00004496"/>
    </source>
</evidence>
<comment type="subunit">
    <text evidence="4">Monomer.</text>
</comment>
<dbReference type="GO" id="GO:0051989">
    <property type="term" value="F:coproporphyrinogen dehydrogenase activity"/>
    <property type="evidence" value="ECO:0007669"/>
    <property type="project" value="UniProtKB-EC"/>
</dbReference>
<dbReference type="GO" id="GO:0006782">
    <property type="term" value="P:protoporphyrinogen IX biosynthetic process"/>
    <property type="evidence" value="ECO:0007669"/>
    <property type="project" value="UniProtKB-UniPathway"/>
</dbReference>
<dbReference type="InterPro" id="IPR004558">
    <property type="entry name" value="Coprogen_oxidase_HemN"/>
</dbReference>
<feature type="binding site" evidence="15">
    <location>
        <position position="227"/>
    </location>
    <ligand>
        <name>S-adenosyl-L-methionine</name>
        <dbReference type="ChEBI" id="CHEBI:59789"/>
        <label>2</label>
    </ligand>
</feature>
<comment type="caution">
    <text evidence="18">The sequence shown here is derived from an EMBL/GenBank/DDBJ whole genome shotgun (WGS) entry which is preliminary data.</text>
</comment>
<feature type="binding site" evidence="15">
    <location>
        <begin position="131"/>
        <end position="132"/>
    </location>
    <ligand>
        <name>S-adenosyl-L-methionine</name>
        <dbReference type="ChEBI" id="CHEBI:59789"/>
        <label>2</label>
    </ligand>
</feature>